<dbReference type="Pfam" id="PF11617">
    <property type="entry name" value="Cu-binding_MopE"/>
    <property type="match status" value="1"/>
</dbReference>
<protein>
    <submittedName>
        <fullName evidence="3">Putative repeat protein (TIGR01451 family)/predicted secreted protein (Por secretion system target)</fullName>
    </submittedName>
</protein>
<gene>
    <name evidence="3" type="ORF">CLV84_2218</name>
</gene>
<dbReference type="SUPFAM" id="SSF69304">
    <property type="entry name" value="Tricorn protease N-terminal domain"/>
    <property type="match status" value="1"/>
</dbReference>
<proteinExistence type="predicted"/>
<dbReference type="Gene3D" id="2.60.40.1120">
    <property type="entry name" value="Carboxypeptidase-like, regulatory domain"/>
    <property type="match status" value="1"/>
</dbReference>
<keyword evidence="1" id="KW-0732">Signal</keyword>
<dbReference type="InterPro" id="IPR047589">
    <property type="entry name" value="DUF11_rpt"/>
</dbReference>
<dbReference type="SUPFAM" id="SSF69322">
    <property type="entry name" value="Tricorn protease domain 2"/>
    <property type="match status" value="1"/>
</dbReference>
<dbReference type="SUPFAM" id="SSF49464">
    <property type="entry name" value="Carboxypeptidase regulatory domain-like"/>
    <property type="match status" value="1"/>
</dbReference>
<dbReference type="OrthoDB" id="1110367at2"/>
<evidence type="ECO:0000256" key="1">
    <source>
        <dbReference type="SAM" id="SignalP"/>
    </source>
</evidence>
<keyword evidence="4" id="KW-1185">Reference proteome</keyword>
<sequence length="1410" mass="158696">MPRIVCLCLLSLCLLTTINGQDLPFEIEVEDLNLHENSRDMDIRVMNDRMYVRTSLNCLYSGSLDGRNLKQLECDPNETYNFIFNNGPGFFRLAGLRQDGKYPLYFYDSEDNRHEAFVSDTPIWHTRFLPSGDLLVVTGDKIYRVDAQGENLTELIEFIGGPFYPSAAVLGDVALFYVGEGDLYISDGTVEGTYQAGTDVGRWYIDDARRSADHVYIKNLEDNSLWDVHLRRNGFAEKIWDSEIMGSEGDQLRDHFTVNEKLLITIYEPAVRLIHLYKYENGALHPMKKPGTNDQYRVTEVHYTEDDRAIFRGGNRSQFGMYVTDGTSEGTRLVVDWKFREDYTWWDVPHFERLSEDLFLFDAKKYQVEGVYRLFTMDLSNGTVKDAGPIDGSNYYLHLHELKNHYLLYSWDNHLLLDKESLELSPFGFNPDGLHSHTVGDSHIYMLDPRDENYRRSTITAIDKGDANWESFSLPRSPEGDVQYVEDLIGHQGNVYAIGRTSDFAYRLYQLEGGSEEISFVCNLPTSPRHSDIRAYFTGADGELFFDTHGLMYRYDPDGISALGEKDYGAVPDSYVGQLDGVDLFQVGHQVKMPELNKRVSIPYFNMWYDNKVSPAVLSNDKFYVLTHKIEESDSSAMTVIHSGDLSTTVLMDTVVSYRSERNPGEYFPVLAPLRDKLYYVVRRLNKPGEPEVVWHSLNTRTGATGPAAELATVTHAGGRAVVFEDHLYFISNHGGTDRLMRLGGDGMLDQLAVVKEGEELVDVMTFKTSVIAMTDYHIIDVDRLSTLTTCPEGKQFEQMKDVGGELFVEISDAEGLGFYSYRSESNRFVPLATGFDFPEDLDAGRRYERSNAVIGNNVMFRGIKDGTYYFMLYNAKQQKYLEIGKMDNSFVYGYSGPLGMAHEGRYYYTFLDPELGLELHHFRPPFTHTLSGTVTDSEGRPVVNRRVEAIGRDGLSSFTDSLGRYTLYLDAEEGYTIQVVADVCYAGSGAVSIVTDGGDEIDLKQDFTIDGKDGQTVLSAHLASGPARCGFTVPFWLTVNNTGCQSQNGEMVLELHEEVSLVNAETEPTDFNEETNRLRWNFSDLAPGSQHQIALQLRMPSERLAGQPIPMNAISITTDTDGTEIRDTFFYDDILRCAIDPNDKRSWPARAEASNSNYTQLDEAITYMIRFQNTGNDTAFTVRLEDQLSTDLDWNTFRPLTASHGDPRVTLGEGGNLEVLFPNILLPDSSTNEPASHGFFSFEIRAKKGLDDFTAIDNTAGIYFDFNKPVITNTVTNTLVETLDADQDGYLFFADCDDANAAINPGAKELPGNGVDENCDGSDAPTSVPVFASRILEVAPNPTHDAVRIRLSEAIPVRYTLIDPRGRRVGEGRFQGETILDLARLPVGLYLVRLSDYRGGSANLRVLRQ</sequence>
<dbReference type="Proteomes" id="UP000237662">
    <property type="component" value="Unassembled WGS sequence"/>
</dbReference>
<evidence type="ECO:0000259" key="2">
    <source>
        <dbReference type="Pfam" id="PF24595"/>
    </source>
</evidence>
<dbReference type="InterPro" id="IPR055353">
    <property type="entry name" value="DUF7619"/>
</dbReference>
<organism evidence="3 4">
    <name type="scientific">Neolewinella xylanilytica</name>
    <dbReference type="NCBI Taxonomy" id="1514080"/>
    <lineage>
        <taxon>Bacteria</taxon>
        <taxon>Pseudomonadati</taxon>
        <taxon>Bacteroidota</taxon>
        <taxon>Saprospiria</taxon>
        <taxon>Saprospirales</taxon>
        <taxon>Lewinellaceae</taxon>
        <taxon>Neolewinella</taxon>
    </lineage>
</organism>
<name>A0A2S6I2E0_9BACT</name>
<dbReference type="NCBIfam" id="TIGR01451">
    <property type="entry name" value="B_ant_repeat"/>
    <property type="match status" value="1"/>
</dbReference>
<evidence type="ECO:0000313" key="4">
    <source>
        <dbReference type="Proteomes" id="UP000237662"/>
    </source>
</evidence>
<evidence type="ECO:0000313" key="3">
    <source>
        <dbReference type="EMBL" id="PPK85323.1"/>
    </source>
</evidence>
<dbReference type="InterPro" id="IPR021655">
    <property type="entry name" value="Put_metal-bd"/>
</dbReference>
<reference evidence="3 4" key="1">
    <citation type="submission" date="2018-02" db="EMBL/GenBank/DDBJ databases">
        <title>Genomic Encyclopedia of Archaeal and Bacterial Type Strains, Phase II (KMG-II): from individual species to whole genera.</title>
        <authorList>
            <person name="Goeker M."/>
        </authorList>
    </citation>
    <scope>NUCLEOTIDE SEQUENCE [LARGE SCALE GENOMIC DNA]</scope>
    <source>
        <strain evidence="3 4">DSM 29526</strain>
    </source>
</reference>
<dbReference type="InterPro" id="IPR008969">
    <property type="entry name" value="CarboxyPept-like_regulatory"/>
</dbReference>
<dbReference type="EMBL" id="PTJC01000006">
    <property type="protein sequence ID" value="PPK85323.1"/>
    <property type="molecule type" value="Genomic_DNA"/>
</dbReference>
<comment type="caution">
    <text evidence="3">The sequence shown here is derived from an EMBL/GenBank/DDBJ whole genome shotgun (WGS) entry which is preliminary data.</text>
</comment>
<accession>A0A2S6I2E0</accession>
<feature type="domain" description="DUF7619" evidence="2">
    <location>
        <begin position="1141"/>
        <end position="1279"/>
    </location>
</feature>
<feature type="signal peptide" evidence="1">
    <location>
        <begin position="1"/>
        <end position="20"/>
    </location>
</feature>
<feature type="chain" id="PRO_5015673044" evidence="1">
    <location>
        <begin position="21"/>
        <end position="1410"/>
    </location>
</feature>
<dbReference type="Pfam" id="PF24595">
    <property type="entry name" value="DUF7619"/>
    <property type="match status" value="1"/>
</dbReference>